<dbReference type="Proteomes" id="UP000291422">
    <property type="component" value="Unassembled WGS sequence"/>
</dbReference>
<dbReference type="EMBL" id="PDXD01000007">
    <property type="protein sequence ID" value="RYN78377.1"/>
    <property type="molecule type" value="Genomic_DNA"/>
</dbReference>
<organism evidence="1 2">
    <name type="scientific">Alternaria alternata</name>
    <name type="common">Alternaria rot fungus</name>
    <name type="synonym">Torula alternata</name>
    <dbReference type="NCBI Taxonomy" id="5599"/>
    <lineage>
        <taxon>Eukaryota</taxon>
        <taxon>Fungi</taxon>
        <taxon>Dikarya</taxon>
        <taxon>Ascomycota</taxon>
        <taxon>Pezizomycotina</taxon>
        <taxon>Dothideomycetes</taxon>
        <taxon>Pleosporomycetidae</taxon>
        <taxon>Pleosporales</taxon>
        <taxon>Pleosporineae</taxon>
        <taxon>Pleosporaceae</taxon>
        <taxon>Alternaria</taxon>
        <taxon>Alternaria sect. Alternaria</taxon>
        <taxon>Alternaria alternata complex</taxon>
    </lineage>
</organism>
<evidence type="ECO:0000313" key="2">
    <source>
        <dbReference type="Proteomes" id="UP000291422"/>
    </source>
</evidence>
<accession>A0A4Q4NJM9</accession>
<sequence length="52" mass="6013">MKGMMRMRFPALQFPLRMLVDVIGSGEFVFVEHVHPSEDYLYVHSTTSISPK</sequence>
<gene>
    <name evidence="1" type="ORF">AA0117_g4305</name>
</gene>
<proteinExistence type="predicted"/>
<name>A0A4Q4NJM9_ALTAL</name>
<evidence type="ECO:0000313" key="1">
    <source>
        <dbReference type="EMBL" id="RYN78377.1"/>
    </source>
</evidence>
<protein>
    <submittedName>
        <fullName evidence="1">Uncharacterized protein</fullName>
    </submittedName>
</protein>
<reference evidence="2" key="1">
    <citation type="journal article" date="2019" name="bioRxiv">
        <title>Genomics, evolutionary history and diagnostics of the Alternaria alternata species group including apple and Asian pear pathotypes.</title>
        <authorList>
            <person name="Armitage A.D."/>
            <person name="Cockerton H.M."/>
            <person name="Sreenivasaprasad S."/>
            <person name="Woodhall J.W."/>
            <person name="Lane C.R."/>
            <person name="Harrison R.J."/>
            <person name="Clarkson J.P."/>
        </authorList>
    </citation>
    <scope>NUCLEOTIDE SEQUENCE [LARGE SCALE GENOMIC DNA]</scope>
    <source>
        <strain evidence="2">FERA 1177</strain>
    </source>
</reference>
<dbReference type="AlphaFoldDB" id="A0A4Q4NJM9"/>
<comment type="caution">
    <text evidence="1">The sequence shown here is derived from an EMBL/GenBank/DDBJ whole genome shotgun (WGS) entry which is preliminary data.</text>
</comment>